<keyword evidence="2" id="KW-1185">Reference proteome</keyword>
<reference evidence="1 2" key="1">
    <citation type="submission" date="2023-07" db="EMBL/GenBank/DDBJ databases">
        <title>Sorghum-associated microbial communities from plants grown in Nebraska, USA.</title>
        <authorList>
            <person name="Schachtman D."/>
        </authorList>
    </citation>
    <scope>NUCLEOTIDE SEQUENCE [LARGE SCALE GENOMIC DNA]</scope>
    <source>
        <strain evidence="1 2">3199</strain>
    </source>
</reference>
<evidence type="ECO:0000313" key="2">
    <source>
        <dbReference type="Proteomes" id="UP001250791"/>
    </source>
</evidence>
<gene>
    <name evidence="1" type="ORF">J2W52_003032</name>
</gene>
<accession>A0ABU1SSM1</accession>
<dbReference type="Gene3D" id="1.10.132.80">
    <property type="match status" value="1"/>
</dbReference>
<protein>
    <submittedName>
        <fullName evidence="1">Uncharacterized protein</fullName>
    </submittedName>
</protein>
<proteinExistence type="predicted"/>
<sequence length="37" mass="4287">MAAPKGNKFWMARSSHGRNPIFATPEDLWNACNEYFQ</sequence>
<dbReference type="Proteomes" id="UP001250791">
    <property type="component" value="Unassembled WGS sequence"/>
</dbReference>
<organism evidence="1 2">
    <name type="scientific">Rhizobium miluonense</name>
    <dbReference type="NCBI Taxonomy" id="411945"/>
    <lineage>
        <taxon>Bacteria</taxon>
        <taxon>Pseudomonadati</taxon>
        <taxon>Pseudomonadota</taxon>
        <taxon>Alphaproteobacteria</taxon>
        <taxon>Hyphomicrobiales</taxon>
        <taxon>Rhizobiaceae</taxon>
        <taxon>Rhizobium/Agrobacterium group</taxon>
        <taxon>Rhizobium</taxon>
    </lineage>
</organism>
<name>A0ABU1SSM1_9HYPH</name>
<evidence type="ECO:0000313" key="1">
    <source>
        <dbReference type="EMBL" id="MDR6901408.1"/>
    </source>
</evidence>
<comment type="caution">
    <text evidence="1">The sequence shown here is derived from an EMBL/GenBank/DDBJ whole genome shotgun (WGS) entry which is preliminary data.</text>
</comment>
<dbReference type="EMBL" id="JAVDUP010000003">
    <property type="protein sequence ID" value="MDR6901408.1"/>
    <property type="molecule type" value="Genomic_DNA"/>
</dbReference>